<gene>
    <name evidence="4" type="ORF">PanWU01x14_167110</name>
</gene>
<dbReference type="AlphaFoldDB" id="A0A2P5CB93"/>
<name>A0A2P5CB93_PARAD</name>
<proteinExistence type="predicted"/>
<dbReference type="EMBL" id="JXTB01000150">
    <property type="protein sequence ID" value="PON58319.1"/>
    <property type="molecule type" value="Genomic_DNA"/>
</dbReference>
<evidence type="ECO:0000256" key="3">
    <source>
        <dbReference type="SAM" id="SignalP"/>
    </source>
</evidence>
<evidence type="ECO:0000313" key="5">
    <source>
        <dbReference type="Proteomes" id="UP000237105"/>
    </source>
</evidence>
<sequence>MALVLSLFLTNMAFQANLNLKKKANPLQALKKAGIGYTPGVTCNVDPSRNSQLHEIYLCVDVSGSNLVECPVFPRGKCASRVEFPSF</sequence>
<dbReference type="GO" id="GO:0033897">
    <property type="term" value="F:ribonuclease T2 activity"/>
    <property type="evidence" value="ECO:0007669"/>
    <property type="project" value="InterPro"/>
</dbReference>
<evidence type="ECO:0000256" key="2">
    <source>
        <dbReference type="ARBA" id="ARBA00023180"/>
    </source>
</evidence>
<feature type="chain" id="PRO_5015125580" evidence="3">
    <location>
        <begin position="16"/>
        <end position="87"/>
    </location>
</feature>
<dbReference type="Gene3D" id="3.90.730.10">
    <property type="entry name" value="Ribonuclease T2-like"/>
    <property type="match status" value="1"/>
</dbReference>
<keyword evidence="2" id="KW-0325">Glycoprotein</keyword>
<comment type="caution">
    <text evidence="4">The sequence shown here is derived from an EMBL/GenBank/DDBJ whole genome shotgun (WGS) entry which is preliminary data.</text>
</comment>
<evidence type="ECO:0000256" key="1">
    <source>
        <dbReference type="ARBA" id="ARBA00022729"/>
    </source>
</evidence>
<keyword evidence="1 3" id="KW-0732">Signal</keyword>
<feature type="signal peptide" evidence="3">
    <location>
        <begin position="1"/>
        <end position="15"/>
    </location>
</feature>
<dbReference type="OrthoDB" id="10517079at2759"/>
<dbReference type="GO" id="GO:0003723">
    <property type="term" value="F:RNA binding"/>
    <property type="evidence" value="ECO:0007669"/>
    <property type="project" value="InterPro"/>
</dbReference>
<dbReference type="SUPFAM" id="SSF55895">
    <property type="entry name" value="Ribonuclease Rh-like"/>
    <property type="match status" value="1"/>
</dbReference>
<accession>A0A2P5CB93</accession>
<dbReference type="STRING" id="3476.A0A2P5CB93"/>
<dbReference type="Proteomes" id="UP000237105">
    <property type="component" value="Unassembled WGS sequence"/>
</dbReference>
<keyword evidence="5" id="KW-1185">Reference proteome</keyword>
<dbReference type="InterPro" id="IPR036430">
    <property type="entry name" value="RNase_T2-like_sf"/>
</dbReference>
<reference evidence="5" key="1">
    <citation type="submission" date="2016-06" db="EMBL/GenBank/DDBJ databases">
        <title>Parallel loss of symbiosis genes in relatives of nitrogen-fixing non-legume Parasponia.</title>
        <authorList>
            <person name="Van Velzen R."/>
            <person name="Holmer R."/>
            <person name="Bu F."/>
            <person name="Rutten L."/>
            <person name="Van Zeijl A."/>
            <person name="Liu W."/>
            <person name="Santuari L."/>
            <person name="Cao Q."/>
            <person name="Sharma T."/>
            <person name="Shen D."/>
            <person name="Roswanjaya Y."/>
            <person name="Wardhani T."/>
            <person name="Kalhor M.S."/>
            <person name="Jansen J."/>
            <person name="Van den Hoogen J."/>
            <person name="Gungor B."/>
            <person name="Hartog M."/>
            <person name="Hontelez J."/>
            <person name="Verver J."/>
            <person name="Yang W.-C."/>
            <person name="Schijlen E."/>
            <person name="Repin R."/>
            <person name="Schilthuizen M."/>
            <person name="Schranz E."/>
            <person name="Heidstra R."/>
            <person name="Miyata K."/>
            <person name="Fedorova E."/>
            <person name="Kohlen W."/>
            <person name="Bisseling T."/>
            <person name="Smit S."/>
            <person name="Geurts R."/>
        </authorList>
    </citation>
    <scope>NUCLEOTIDE SEQUENCE [LARGE SCALE GENOMIC DNA]</scope>
    <source>
        <strain evidence="5">cv. WU1-14</strain>
    </source>
</reference>
<evidence type="ECO:0000313" key="4">
    <source>
        <dbReference type="EMBL" id="PON58319.1"/>
    </source>
</evidence>
<protein>
    <submittedName>
        <fullName evidence="4">Ribonuclease T2-like</fullName>
    </submittedName>
</protein>
<organism evidence="4 5">
    <name type="scientific">Parasponia andersonii</name>
    <name type="common">Sponia andersonii</name>
    <dbReference type="NCBI Taxonomy" id="3476"/>
    <lineage>
        <taxon>Eukaryota</taxon>
        <taxon>Viridiplantae</taxon>
        <taxon>Streptophyta</taxon>
        <taxon>Embryophyta</taxon>
        <taxon>Tracheophyta</taxon>
        <taxon>Spermatophyta</taxon>
        <taxon>Magnoliopsida</taxon>
        <taxon>eudicotyledons</taxon>
        <taxon>Gunneridae</taxon>
        <taxon>Pentapetalae</taxon>
        <taxon>rosids</taxon>
        <taxon>fabids</taxon>
        <taxon>Rosales</taxon>
        <taxon>Cannabaceae</taxon>
        <taxon>Parasponia</taxon>
    </lineage>
</organism>